<dbReference type="AlphaFoldDB" id="A0A8K0NTN1"/>
<keyword evidence="11" id="KW-1185">Reference proteome</keyword>
<keyword evidence="6 9" id="KW-0833">Ubl conjugation pathway</keyword>
<dbReference type="GO" id="GO:0097352">
    <property type="term" value="P:autophagosome maturation"/>
    <property type="evidence" value="ECO:0007669"/>
    <property type="project" value="TreeGrafter"/>
</dbReference>
<dbReference type="GO" id="GO:0061723">
    <property type="term" value="P:glycophagy"/>
    <property type="evidence" value="ECO:0007669"/>
    <property type="project" value="TreeGrafter"/>
</dbReference>
<keyword evidence="9" id="KW-0472">Membrane</keyword>
<dbReference type="PANTHER" id="PTHR13385">
    <property type="entry name" value="AUTOPHAGY PROTEIN 12"/>
    <property type="match status" value="1"/>
</dbReference>
<dbReference type="GO" id="GO:0019776">
    <property type="term" value="F:Atg8-family ligase activity"/>
    <property type="evidence" value="ECO:0007669"/>
    <property type="project" value="TreeGrafter"/>
</dbReference>
<evidence type="ECO:0000256" key="2">
    <source>
        <dbReference type="ARBA" id="ARBA00007778"/>
    </source>
</evidence>
<dbReference type="Gene3D" id="3.10.20.90">
    <property type="entry name" value="Phosphatidylinositol 3-kinase Catalytic Subunit, Chain A, domain 1"/>
    <property type="match status" value="1"/>
</dbReference>
<name>A0A8K0NTN1_9TREE</name>
<proteinExistence type="inferred from homology"/>
<keyword evidence="9" id="KW-0653">Protein transport</keyword>
<organism evidence="10 11">
    <name type="scientific">Filobasidium floriforme</name>
    <dbReference type="NCBI Taxonomy" id="5210"/>
    <lineage>
        <taxon>Eukaryota</taxon>
        <taxon>Fungi</taxon>
        <taxon>Dikarya</taxon>
        <taxon>Basidiomycota</taxon>
        <taxon>Agaricomycotina</taxon>
        <taxon>Tremellomycetes</taxon>
        <taxon>Filobasidiales</taxon>
        <taxon>Filobasidiaceae</taxon>
        <taxon>Filobasidium</taxon>
    </lineage>
</organism>
<dbReference type="InterPro" id="IPR007242">
    <property type="entry name" value="Atg12"/>
</dbReference>
<dbReference type="GO" id="GO:0000045">
    <property type="term" value="P:autophagosome assembly"/>
    <property type="evidence" value="ECO:0007669"/>
    <property type="project" value="InterPro"/>
</dbReference>
<comment type="similarity">
    <text evidence="2 9">Belongs to the ATG12 family.</text>
</comment>
<accession>A0A8K0NTN1</accession>
<evidence type="ECO:0000256" key="1">
    <source>
        <dbReference type="ARBA" id="ARBA00004623"/>
    </source>
</evidence>
<evidence type="ECO:0000313" key="10">
    <source>
        <dbReference type="EMBL" id="KAG7571482.1"/>
    </source>
</evidence>
<comment type="subcellular location">
    <subcellularLocation>
        <location evidence="1 9">Preautophagosomal structure membrane</location>
        <topology evidence="1 9">Peripheral membrane protein</topology>
    </subcellularLocation>
</comment>
<dbReference type="EMBL" id="JABELV010000006">
    <property type="protein sequence ID" value="KAG7571482.1"/>
    <property type="molecule type" value="Genomic_DNA"/>
</dbReference>
<evidence type="ECO:0000256" key="8">
    <source>
        <dbReference type="ARBA" id="ARBA00025360"/>
    </source>
</evidence>
<reference evidence="10" key="1">
    <citation type="submission" date="2020-04" db="EMBL/GenBank/DDBJ databases">
        <title>Analysis of mating type loci in Filobasidium floriforme.</title>
        <authorList>
            <person name="Nowrousian M."/>
        </authorList>
    </citation>
    <scope>NUCLEOTIDE SEQUENCE</scope>
    <source>
        <strain evidence="10">CBS 6242</strain>
    </source>
</reference>
<evidence type="ECO:0000256" key="5">
    <source>
        <dbReference type="ARBA" id="ARBA00022499"/>
    </source>
</evidence>
<evidence type="ECO:0000256" key="6">
    <source>
        <dbReference type="ARBA" id="ARBA00022786"/>
    </source>
</evidence>
<evidence type="ECO:0000256" key="9">
    <source>
        <dbReference type="RuleBase" id="RU361201"/>
    </source>
</evidence>
<dbReference type="SUPFAM" id="SSF54236">
    <property type="entry name" value="Ubiquitin-like"/>
    <property type="match status" value="1"/>
</dbReference>
<keyword evidence="5 9" id="KW-1017">Isopeptide bond</keyword>
<dbReference type="PANTHER" id="PTHR13385:SF0">
    <property type="entry name" value="UBIQUITIN-LIKE PROTEIN ATG12"/>
    <property type="match status" value="1"/>
</dbReference>
<comment type="caution">
    <text evidence="10">The sequence shown here is derived from an EMBL/GenBank/DDBJ whole genome shotgun (WGS) entry which is preliminary data.</text>
</comment>
<dbReference type="CDD" id="cd01612">
    <property type="entry name" value="Ubl_ATG12"/>
    <property type="match status" value="1"/>
</dbReference>
<keyword evidence="7 9" id="KW-0072">Autophagy</keyword>
<dbReference type="InterPro" id="IPR029071">
    <property type="entry name" value="Ubiquitin-like_domsf"/>
</dbReference>
<dbReference type="Pfam" id="PF04110">
    <property type="entry name" value="APG12"/>
    <property type="match status" value="1"/>
</dbReference>
<evidence type="ECO:0000256" key="7">
    <source>
        <dbReference type="ARBA" id="ARBA00023006"/>
    </source>
</evidence>
<dbReference type="GO" id="GO:0034274">
    <property type="term" value="C:Atg12-Atg5-Atg16 complex"/>
    <property type="evidence" value="ECO:0007669"/>
    <property type="project" value="TreeGrafter"/>
</dbReference>
<evidence type="ECO:0000256" key="3">
    <source>
        <dbReference type="ARBA" id="ARBA00011288"/>
    </source>
</evidence>
<gene>
    <name evidence="10" type="ORF">FFLO_00498</name>
</gene>
<protein>
    <recommendedName>
        <fullName evidence="4 9">Ubiquitin-like protein ATG12</fullName>
    </recommendedName>
</protein>
<dbReference type="GO" id="GO:0034727">
    <property type="term" value="P:piecemeal microautophagy of the nucleus"/>
    <property type="evidence" value="ECO:0007669"/>
    <property type="project" value="TreeGrafter"/>
</dbReference>
<dbReference type="OrthoDB" id="10003551at2759"/>
<evidence type="ECO:0000256" key="4">
    <source>
        <dbReference type="ARBA" id="ARBA00015875"/>
    </source>
</evidence>
<comment type="subunit">
    <text evidence="3 9">Forms a conjugate with ATG5.</text>
</comment>
<dbReference type="GO" id="GO:0034045">
    <property type="term" value="C:phagophore assembly site membrane"/>
    <property type="evidence" value="ECO:0007669"/>
    <property type="project" value="UniProtKB-SubCell"/>
</dbReference>
<dbReference type="GO" id="GO:0000421">
    <property type="term" value="C:autophagosome membrane"/>
    <property type="evidence" value="ECO:0007669"/>
    <property type="project" value="TreeGrafter"/>
</dbReference>
<dbReference type="GO" id="GO:0000422">
    <property type="term" value="P:autophagy of mitochondrion"/>
    <property type="evidence" value="ECO:0007669"/>
    <property type="project" value="TreeGrafter"/>
</dbReference>
<comment type="function">
    <text evidence="8">Ubiquitin-like protein involved in cytoplasm to vacuole transport (Cvt), autophagy vesicles formation, mitophagy, and nucleophagy. Conjugation with ATG5 through a ubiquitin-like conjugating system involving also ATG7 as an E1-like activating enzyme and ATG10 as an E2-like conjugating enzyme, is essential for its function. The ATG12-ATG5 conjugate functions as an E3-like enzyme which is required for lipidation of ATG8 and ATG8 association to the vesicle membranes.</text>
</comment>
<evidence type="ECO:0000313" key="11">
    <source>
        <dbReference type="Proteomes" id="UP000812966"/>
    </source>
</evidence>
<dbReference type="FunFam" id="3.10.20.90:FF:000150">
    <property type="entry name" value="Ubiquitin-like protein ATG12"/>
    <property type="match status" value="1"/>
</dbReference>
<dbReference type="GO" id="GO:0015031">
    <property type="term" value="P:protein transport"/>
    <property type="evidence" value="ECO:0007669"/>
    <property type="project" value="UniProtKB-KW"/>
</dbReference>
<keyword evidence="9" id="KW-0813">Transport</keyword>
<sequence length="113" mass="12400">MEPISPREALQPYLKPDTTKVIVRFKSVGSAPIMKQNYYKITGSHPFSAVHTFLRKELGWGKPGGTSATGGELFLYINSAFAPAPDDTVSNLYKSFQTDGQLIVNYSTTPAWG</sequence>
<dbReference type="Proteomes" id="UP000812966">
    <property type="component" value="Unassembled WGS sequence"/>
</dbReference>